<evidence type="ECO:0000259" key="8">
    <source>
        <dbReference type="Pfam" id="PF16531"/>
    </source>
</evidence>
<dbReference type="CDD" id="cd10142">
    <property type="entry name" value="HD_SAS6_N"/>
    <property type="match status" value="1"/>
</dbReference>
<dbReference type="GO" id="GO:0007099">
    <property type="term" value="P:centriole replication"/>
    <property type="evidence" value="ECO:0007669"/>
    <property type="project" value="TreeGrafter"/>
</dbReference>
<dbReference type="InterPro" id="IPR032396">
    <property type="entry name" value="SAS-6_N"/>
</dbReference>
<sequence>MLYDMLSSHEDTFMFDSTLLIKVQDEIHRNTRLRLQVRRSSTGTGIASFFGACDGVHIQLFDESDPYIFYSVQITDDVFQRLKTQQHLLIDFASFPQRLVELLQMCAGEDTVATPRYQCELQVERTPRTGQLHITETNGFKKLVHLSVQLSQADEAQVRKSMVSRLARLKNEKERLEASLKAAEAKLVEKQSLYERQLESQRSHIEKMKVDFERDMQQLRDRFETELRRDKDGIQREMSERVQLMCLEKSDIEATLKERVRCLENELQSGQIQQATMETHIREAQAEAHQAQVRLTQEKETCRMLQERLDLMMRNDSTEENSELRMKLAQLKVDLEAMKTDLCKAKMEKRCLEESLEHKQGQVERREAGIKTMSDDILKANDIIQKLQTEIKTYHSKLKVRSDVIMKQEEVIESKDRELKALKDRINAGVDLNNKENESRVQHLEKQVAHKDSVIQWLNKKLNELQGHKVDTPFLKVPSPLADHNQGGFGRHVGNRSNGVERRQQ</sequence>
<dbReference type="InParanoid" id="A0A7M7JFM3"/>
<dbReference type="PANTHER" id="PTHR44281">
    <property type="entry name" value="SPINDLE ASSEMBLY ABNORMAL PROTEIN 6 HOMOLOG"/>
    <property type="match status" value="1"/>
</dbReference>
<dbReference type="OMA" id="HMAMKIK"/>
<protein>
    <recommendedName>
        <fullName evidence="8">Spindle assembly abnormal protein 6 N-terminal domain-containing protein</fullName>
    </recommendedName>
</protein>
<evidence type="ECO:0000256" key="3">
    <source>
        <dbReference type="ARBA" id="ARBA00023054"/>
    </source>
</evidence>
<dbReference type="EnsemblMetazoa" id="XM_022793718">
    <property type="protein sequence ID" value="XP_022649453"/>
    <property type="gene ID" value="LOC111245400"/>
</dbReference>
<dbReference type="Gene3D" id="2.170.210.20">
    <property type="entry name" value="Spindle assembly abnormal protein 6, N-terminal domain"/>
    <property type="match status" value="1"/>
</dbReference>
<evidence type="ECO:0000256" key="1">
    <source>
        <dbReference type="ARBA" id="ARBA00004300"/>
    </source>
</evidence>
<evidence type="ECO:0000256" key="6">
    <source>
        <dbReference type="SAM" id="Coils"/>
    </source>
</evidence>
<dbReference type="RefSeq" id="XP_022649453.1">
    <property type="nucleotide sequence ID" value="XM_022793718.1"/>
</dbReference>
<keyword evidence="10" id="KW-1185">Reference proteome</keyword>
<dbReference type="Pfam" id="PF16531">
    <property type="entry name" value="SAS-6_N"/>
    <property type="match status" value="1"/>
</dbReference>
<dbReference type="GO" id="GO:0005813">
    <property type="term" value="C:centrosome"/>
    <property type="evidence" value="ECO:0007669"/>
    <property type="project" value="UniProtKB-SubCell"/>
</dbReference>
<accession>A0A7M7JFM3</accession>
<feature type="region of interest" description="Disordered" evidence="7">
    <location>
        <begin position="479"/>
        <end position="505"/>
    </location>
</feature>
<keyword evidence="2" id="KW-0963">Cytoplasm</keyword>
<feature type="coiled-coil region" evidence="6">
    <location>
        <begin position="253"/>
        <end position="341"/>
    </location>
</feature>
<keyword evidence="3 6" id="KW-0175">Coiled coil</keyword>
<dbReference type="InterPro" id="IPR038558">
    <property type="entry name" value="SAS-6_N_sf"/>
</dbReference>
<dbReference type="PANTHER" id="PTHR44281:SF2">
    <property type="entry name" value="SPINDLE ASSEMBLY ABNORMAL PROTEIN 6 HOMOLOG"/>
    <property type="match status" value="1"/>
</dbReference>
<comment type="subcellular location">
    <subcellularLocation>
        <location evidence="1">Cytoplasm</location>
        <location evidence="1">Cytoskeleton</location>
        <location evidence="1">Microtubule organizing center</location>
        <location evidence="1">Centrosome</location>
    </subcellularLocation>
</comment>
<name>A0A7M7JFM3_VARDE</name>
<dbReference type="KEGG" id="vde:111245400"/>
<dbReference type="OrthoDB" id="49058at2759"/>
<dbReference type="AlphaFoldDB" id="A0A7M7JFM3"/>
<reference evidence="9" key="1">
    <citation type="submission" date="2021-01" db="UniProtKB">
        <authorList>
            <consortium name="EnsemblMetazoa"/>
        </authorList>
    </citation>
    <scope>IDENTIFICATION</scope>
</reference>
<evidence type="ECO:0000313" key="9">
    <source>
        <dbReference type="EnsemblMetazoa" id="XP_022649453"/>
    </source>
</evidence>
<feature type="coiled-coil region" evidence="6">
    <location>
        <begin position="370"/>
        <end position="425"/>
    </location>
</feature>
<evidence type="ECO:0000256" key="4">
    <source>
        <dbReference type="ARBA" id="ARBA00023212"/>
    </source>
</evidence>
<evidence type="ECO:0000256" key="5">
    <source>
        <dbReference type="ARBA" id="ARBA00023306"/>
    </source>
</evidence>
<feature type="coiled-coil region" evidence="6">
    <location>
        <begin position="159"/>
        <end position="229"/>
    </location>
</feature>
<dbReference type="Proteomes" id="UP000594260">
    <property type="component" value="Unplaced"/>
</dbReference>
<organism evidence="9 10">
    <name type="scientific">Varroa destructor</name>
    <name type="common">Honeybee mite</name>
    <dbReference type="NCBI Taxonomy" id="109461"/>
    <lineage>
        <taxon>Eukaryota</taxon>
        <taxon>Metazoa</taxon>
        <taxon>Ecdysozoa</taxon>
        <taxon>Arthropoda</taxon>
        <taxon>Chelicerata</taxon>
        <taxon>Arachnida</taxon>
        <taxon>Acari</taxon>
        <taxon>Parasitiformes</taxon>
        <taxon>Mesostigmata</taxon>
        <taxon>Gamasina</taxon>
        <taxon>Dermanyssoidea</taxon>
        <taxon>Varroidae</taxon>
        <taxon>Varroa</taxon>
    </lineage>
</organism>
<keyword evidence="5" id="KW-0131">Cell cycle</keyword>
<dbReference type="FunCoup" id="A0A7M7JFM3">
    <property type="interactions" value="460"/>
</dbReference>
<feature type="domain" description="Spindle assembly abnormal protein 6 N-terminal" evidence="8">
    <location>
        <begin position="16"/>
        <end position="150"/>
    </location>
</feature>
<keyword evidence="4" id="KW-0206">Cytoskeleton</keyword>
<evidence type="ECO:0000256" key="7">
    <source>
        <dbReference type="SAM" id="MobiDB-lite"/>
    </source>
</evidence>
<dbReference type="GeneID" id="111245400"/>
<proteinExistence type="predicted"/>
<evidence type="ECO:0000313" key="10">
    <source>
        <dbReference type="Proteomes" id="UP000594260"/>
    </source>
</evidence>
<evidence type="ECO:0000256" key="2">
    <source>
        <dbReference type="ARBA" id="ARBA00022490"/>
    </source>
</evidence>
<dbReference type="GO" id="GO:0005814">
    <property type="term" value="C:centriole"/>
    <property type="evidence" value="ECO:0007669"/>
    <property type="project" value="TreeGrafter"/>
</dbReference>